<dbReference type="PANTHER" id="PTHR22576:SF37">
    <property type="entry name" value="MUCOSA-ASSOCIATED LYMPHOID TISSUE LYMPHOMA TRANSLOCATION PROTEIN 1"/>
    <property type="match status" value="1"/>
</dbReference>
<dbReference type="EMBL" id="CP120863">
    <property type="protein sequence ID" value="WFE88855.1"/>
    <property type="molecule type" value="Genomic_DNA"/>
</dbReference>
<feature type="region of interest" description="Disordered" evidence="2">
    <location>
        <begin position="315"/>
        <end position="344"/>
    </location>
</feature>
<evidence type="ECO:0000256" key="2">
    <source>
        <dbReference type="SAM" id="MobiDB-lite"/>
    </source>
</evidence>
<dbReference type="PROSITE" id="PS50208">
    <property type="entry name" value="CASPASE_P20"/>
    <property type="match status" value="1"/>
</dbReference>
<proteinExistence type="inferred from homology"/>
<evidence type="ECO:0000313" key="5">
    <source>
        <dbReference type="Proteomes" id="UP001209803"/>
    </source>
</evidence>
<dbReference type="InterPro" id="IPR029030">
    <property type="entry name" value="Caspase-like_dom_sf"/>
</dbReference>
<dbReference type="PANTHER" id="PTHR22576">
    <property type="entry name" value="MUCOSA ASSOCIATED LYMPHOID TISSUE LYMPHOMA TRANSLOCATION PROTEIN 1/PARACASPASE"/>
    <property type="match status" value="1"/>
</dbReference>
<dbReference type="InterPro" id="IPR011600">
    <property type="entry name" value="Pept_C14_caspase"/>
</dbReference>
<gene>
    <name evidence="4" type="ORF">K1718_22250</name>
</gene>
<dbReference type="SUPFAM" id="SSF52129">
    <property type="entry name" value="Caspase-like"/>
    <property type="match status" value="1"/>
</dbReference>
<evidence type="ECO:0000259" key="3">
    <source>
        <dbReference type="PROSITE" id="PS50208"/>
    </source>
</evidence>
<feature type="region of interest" description="Disordered" evidence="2">
    <location>
        <begin position="388"/>
        <end position="411"/>
    </location>
</feature>
<dbReference type="Pfam" id="PF00656">
    <property type="entry name" value="Peptidase_C14"/>
    <property type="match status" value="1"/>
</dbReference>
<dbReference type="InterPro" id="IPR015917">
    <property type="entry name" value="Pept_C14A"/>
</dbReference>
<feature type="domain" description="Caspase family p20" evidence="3">
    <location>
        <begin position="31"/>
        <end position="164"/>
    </location>
</feature>
<evidence type="ECO:0000313" key="4">
    <source>
        <dbReference type="EMBL" id="WFE88855.1"/>
    </source>
</evidence>
<feature type="compositionally biased region" description="Low complexity" evidence="2">
    <location>
        <begin position="396"/>
        <end position="405"/>
    </location>
</feature>
<dbReference type="SMART" id="SM00115">
    <property type="entry name" value="CASc"/>
    <property type="match status" value="1"/>
</dbReference>
<comment type="similarity">
    <text evidence="1">Belongs to the peptidase C14A family.</text>
</comment>
<evidence type="ECO:0000256" key="1">
    <source>
        <dbReference type="ARBA" id="ARBA00010134"/>
    </source>
</evidence>
<dbReference type="InterPro" id="IPR001309">
    <property type="entry name" value="Pept_C14_p20"/>
</dbReference>
<name>A0ABY8F0C8_9HYPH</name>
<accession>A0ABY8F0C8</accession>
<organism evidence="4 5">
    <name type="scientific">Roseibium porphyridii</name>
    <dbReference type="NCBI Taxonomy" id="2866279"/>
    <lineage>
        <taxon>Bacteria</taxon>
        <taxon>Pseudomonadati</taxon>
        <taxon>Pseudomonadota</taxon>
        <taxon>Alphaproteobacteria</taxon>
        <taxon>Hyphomicrobiales</taxon>
        <taxon>Stappiaceae</taxon>
        <taxon>Roseibium</taxon>
    </lineage>
</organism>
<dbReference type="Proteomes" id="UP001209803">
    <property type="component" value="Chromosome"/>
</dbReference>
<sequence>MLNRNKASTASLVSAALIILVALILPAKAEEKRIALVIGNAAYSNVTPLDNPLNDAELMASSLEAVGFEVILVTEATQLEMVQAIASFGSKLRDAGEDATGLFYYAGHGVQSFGSNFLLPVDIALNDAADLSLVGVPAQAVLWQMFSAKNRTNIVILDACRNNPFTTIADLNDNGLAEMKAPKGTFLSYSTAPGEIAVDGVGSNSPFTEALAQRMSEPGLPVEALFKKVRVDVLSKTGGLQTPWDTSSLTTDFQFVAAEAPPAQLLQMRQLWDSVRLSRDPVQILLFLRANPDSVFTKDARALLQELMLEELQAEAQKPAPDVETAKQPEPAVQPEPVSPGQTERDLIEEARKTGSAEAYENYLSAYPEGAFAELARLELQSIETNAQRTDPISDPQPVVTQEPQQPEPDQETRITFNAPLGIGDAEIATRSIAQLIQGSPRFPPIEGLPEDAWKNKSCASCHQWEQDNLCEQAQTYLKENSEAADKAHPYGGGFKSALRDWARSGCE</sequence>
<dbReference type="InterPro" id="IPR052039">
    <property type="entry name" value="Caspase-related_regulators"/>
</dbReference>
<protein>
    <submittedName>
        <fullName evidence="4">Caspase family protein</fullName>
    </submittedName>
</protein>
<dbReference type="RefSeq" id="WP_265680812.1">
    <property type="nucleotide sequence ID" value="NZ_CP120863.1"/>
</dbReference>
<keyword evidence="5" id="KW-1185">Reference proteome</keyword>
<reference evidence="4 5" key="1">
    <citation type="submission" date="2023-03" db="EMBL/GenBank/DDBJ databases">
        <title>Roseibium porphyridii sp. nov. and Roseibium rhodosorbium sp. nov. isolated from marine algae, Porphyridium cruentum and Rhodosorus marinus, respectively.</title>
        <authorList>
            <person name="Lee M.W."/>
            <person name="Choi B.J."/>
            <person name="Lee J.K."/>
            <person name="Choi D.G."/>
            <person name="Baek J.H."/>
            <person name="Bayburt H."/>
            <person name="Kim J.M."/>
            <person name="Han D.M."/>
            <person name="Kim K.H."/>
            <person name="Jeon C.O."/>
        </authorList>
    </citation>
    <scope>NUCLEOTIDE SEQUENCE [LARGE SCALE GENOMIC DNA]</scope>
    <source>
        <strain evidence="4 5">KMA01</strain>
    </source>
</reference>
<dbReference type="Gene3D" id="3.40.50.1460">
    <property type="match status" value="1"/>
</dbReference>